<evidence type="ECO:0000313" key="2">
    <source>
        <dbReference type="WBParaSite" id="L893_g7422.t1"/>
    </source>
</evidence>
<organism evidence="1 2">
    <name type="scientific">Steinernema glaseri</name>
    <dbReference type="NCBI Taxonomy" id="37863"/>
    <lineage>
        <taxon>Eukaryota</taxon>
        <taxon>Metazoa</taxon>
        <taxon>Ecdysozoa</taxon>
        <taxon>Nematoda</taxon>
        <taxon>Chromadorea</taxon>
        <taxon>Rhabditida</taxon>
        <taxon>Tylenchina</taxon>
        <taxon>Panagrolaimomorpha</taxon>
        <taxon>Strongyloidoidea</taxon>
        <taxon>Steinernematidae</taxon>
        <taxon>Steinernema</taxon>
    </lineage>
</organism>
<name>A0A1I8AN37_9BILA</name>
<evidence type="ECO:0000313" key="1">
    <source>
        <dbReference type="Proteomes" id="UP000095287"/>
    </source>
</evidence>
<dbReference type="AlphaFoldDB" id="A0A1I8AN37"/>
<dbReference type="Proteomes" id="UP000095287">
    <property type="component" value="Unplaced"/>
</dbReference>
<proteinExistence type="predicted"/>
<reference evidence="2" key="1">
    <citation type="submission" date="2016-11" db="UniProtKB">
        <authorList>
            <consortium name="WormBaseParasite"/>
        </authorList>
    </citation>
    <scope>IDENTIFICATION</scope>
</reference>
<protein>
    <submittedName>
        <fullName evidence="2">Uncharacterized protein</fullName>
    </submittedName>
</protein>
<dbReference type="WBParaSite" id="L893_g7422.t1">
    <property type="protein sequence ID" value="L893_g7422.t1"/>
    <property type="gene ID" value="L893_g7422"/>
</dbReference>
<sequence>MHAGLRSDNWALVRNQGIQSHVSVMSLRTSHCICNCFVRERLTAALWENAAFSSFAFIYSDGERTSMCHMASHIGVFCVVEKFALLLRFPVTSRSQYHPLVQRALFLPLSAVPGSDVTSETLLSVVSETITQLLETALSQRALRF</sequence>
<accession>A0A1I8AN37</accession>
<keyword evidence="1" id="KW-1185">Reference proteome</keyword>